<dbReference type="InterPro" id="IPR052343">
    <property type="entry name" value="Retrotransposon-Effector_Assoc"/>
</dbReference>
<dbReference type="Pfam" id="PF00078">
    <property type="entry name" value="RVT_1"/>
    <property type="match status" value="1"/>
</dbReference>
<name>A0AAV3RAI3_LITER</name>
<dbReference type="AlphaFoldDB" id="A0AAV3RAI3"/>
<organism evidence="2 3">
    <name type="scientific">Lithospermum erythrorhizon</name>
    <name type="common">Purple gromwell</name>
    <name type="synonym">Lithospermum officinale var. erythrorhizon</name>
    <dbReference type="NCBI Taxonomy" id="34254"/>
    <lineage>
        <taxon>Eukaryota</taxon>
        <taxon>Viridiplantae</taxon>
        <taxon>Streptophyta</taxon>
        <taxon>Embryophyta</taxon>
        <taxon>Tracheophyta</taxon>
        <taxon>Spermatophyta</taxon>
        <taxon>Magnoliopsida</taxon>
        <taxon>eudicotyledons</taxon>
        <taxon>Gunneridae</taxon>
        <taxon>Pentapetalae</taxon>
        <taxon>asterids</taxon>
        <taxon>lamiids</taxon>
        <taxon>Boraginales</taxon>
        <taxon>Boraginaceae</taxon>
        <taxon>Boraginoideae</taxon>
        <taxon>Lithospermeae</taxon>
        <taxon>Lithospermum</taxon>
    </lineage>
</organism>
<keyword evidence="3" id="KW-1185">Reference proteome</keyword>
<dbReference type="EMBL" id="BAABME010008019">
    <property type="protein sequence ID" value="GAA0172221.1"/>
    <property type="molecule type" value="Genomic_DNA"/>
</dbReference>
<accession>A0AAV3RAI3</accession>
<comment type="caution">
    <text evidence="2">The sequence shown here is derived from an EMBL/GenBank/DDBJ whole genome shotgun (WGS) entry which is preliminary data.</text>
</comment>
<evidence type="ECO:0000313" key="2">
    <source>
        <dbReference type="EMBL" id="GAA0172221.1"/>
    </source>
</evidence>
<dbReference type="InterPro" id="IPR043502">
    <property type="entry name" value="DNA/RNA_pol_sf"/>
</dbReference>
<gene>
    <name evidence="2" type="ORF">LIER_26086</name>
</gene>
<protein>
    <recommendedName>
        <fullName evidence="1">Reverse transcriptase domain-containing protein</fullName>
    </recommendedName>
</protein>
<dbReference type="Proteomes" id="UP001454036">
    <property type="component" value="Unassembled WGS sequence"/>
</dbReference>
<evidence type="ECO:0000313" key="3">
    <source>
        <dbReference type="Proteomes" id="UP001454036"/>
    </source>
</evidence>
<dbReference type="SUPFAM" id="SSF56672">
    <property type="entry name" value="DNA/RNA polymerases"/>
    <property type="match status" value="1"/>
</dbReference>
<evidence type="ECO:0000259" key="1">
    <source>
        <dbReference type="PROSITE" id="PS50878"/>
    </source>
</evidence>
<dbReference type="PROSITE" id="PS50878">
    <property type="entry name" value="RT_POL"/>
    <property type="match status" value="1"/>
</dbReference>
<dbReference type="CDD" id="cd01650">
    <property type="entry name" value="RT_nLTR_like"/>
    <property type="match status" value="1"/>
</dbReference>
<proteinExistence type="predicted"/>
<feature type="domain" description="Reverse transcriptase" evidence="1">
    <location>
        <begin position="148"/>
        <end position="277"/>
    </location>
</feature>
<dbReference type="PANTHER" id="PTHR46890:SF48">
    <property type="entry name" value="RNA-DIRECTED DNA POLYMERASE"/>
    <property type="match status" value="1"/>
</dbReference>
<dbReference type="PANTHER" id="PTHR46890">
    <property type="entry name" value="NON-LTR RETROLELEMENT REVERSE TRANSCRIPTASE-LIKE PROTEIN-RELATED"/>
    <property type="match status" value="1"/>
</dbReference>
<reference evidence="2 3" key="1">
    <citation type="submission" date="2024-01" db="EMBL/GenBank/DDBJ databases">
        <title>The complete chloroplast genome sequence of Lithospermum erythrorhizon: insights into the phylogenetic relationship among Boraginaceae species and the maternal lineages of purple gromwells.</title>
        <authorList>
            <person name="Okada T."/>
            <person name="Watanabe K."/>
        </authorList>
    </citation>
    <scope>NUCLEOTIDE SEQUENCE [LARGE SCALE GENOMIC DNA]</scope>
</reference>
<dbReference type="InterPro" id="IPR000477">
    <property type="entry name" value="RT_dom"/>
</dbReference>
<sequence length="277" mass="32067">MLILERKHDCVKEALKEFSKNYFCQFSGRVKEKEKELIVVQECILAGTAMVDVYDKERQCREELYTLKNVEEAYYKAKSRDRIRESFAKRILVHKVGKLVALVGEEEKKRTILPMGNNKAPGPDGFTVEFYKRGSNVVGKEVVAPVKYFFATGVMPRTMNATTISIIPKKKYPVTMKDYRPISYCNVLYKCITKIMADRMKEVLPDIISDNQFAFVKRRVIGDNILMTQELVSGYHKEGKVDRCAIKIDVMKAYDSVRWEYLSMVMKTVGFPDVYVR</sequence>